<dbReference type="AlphaFoldDB" id="X1NSM0"/>
<accession>X1NSM0</accession>
<feature type="non-terminal residue" evidence="1">
    <location>
        <position position="1"/>
    </location>
</feature>
<name>X1NSM0_9ZZZZ</name>
<protein>
    <submittedName>
        <fullName evidence="1">Uncharacterized protein</fullName>
    </submittedName>
</protein>
<gene>
    <name evidence="1" type="ORF">S06H3_34417</name>
</gene>
<reference evidence="1" key="1">
    <citation type="journal article" date="2014" name="Front. Microbiol.">
        <title>High frequency of phylogenetically diverse reductive dehalogenase-homologous genes in deep subseafloor sedimentary metagenomes.</title>
        <authorList>
            <person name="Kawai M."/>
            <person name="Futagami T."/>
            <person name="Toyoda A."/>
            <person name="Takaki Y."/>
            <person name="Nishi S."/>
            <person name="Hori S."/>
            <person name="Arai W."/>
            <person name="Tsubouchi T."/>
            <person name="Morono Y."/>
            <person name="Uchiyama I."/>
            <person name="Ito T."/>
            <person name="Fujiyama A."/>
            <person name="Inagaki F."/>
            <person name="Takami H."/>
        </authorList>
    </citation>
    <scope>NUCLEOTIDE SEQUENCE</scope>
    <source>
        <strain evidence="1">Expedition CK06-06</strain>
    </source>
</reference>
<proteinExistence type="predicted"/>
<organism evidence="1">
    <name type="scientific">marine sediment metagenome</name>
    <dbReference type="NCBI Taxonomy" id="412755"/>
    <lineage>
        <taxon>unclassified sequences</taxon>
        <taxon>metagenomes</taxon>
        <taxon>ecological metagenomes</taxon>
    </lineage>
</organism>
<evidence type="ECO:0000313" key="1">
    <source>
        <dbReference type="EMBL" id="GAI29800.1"/>
    </source>
</evidence>
<sequence length="44" mass="5055">ASYLQVVLPRAEMDVTIITIVRRHVEPGSRLKMQINCFQVNLKS</sequence>
<comment type="caution">
    <text evidence="1">The sequence shown here is derived from an EMBL/GenBank/DDBJ whole genome shotgun (WGS) entry which is preliminary data.</text>
</comment>
<dbReference type="EMBL" id="BARV01020659">
    <property type="protein sequence ID" value="GAI29800.1"/>
    <property type="molecule type" value="Genomic_DNA"/>
</dbReference>